<dbReference type="PROSITE" id="PS51257">
    <property type="entry name" value="PROKAR_LIPOPROTEIN"/>
    <property type="match status" value="1"/>
</dbReference>
<gene>
    <name evidence="1" type="ORF">SDC9_164209</name>
</gene>
<dbReference type="EMBL" id="VSSQ01063862">
    <property type="protein sequence ID" value="MPN16862.1"/>
    <property type="molecule type" value="Genomic_DNA"/>
</dbReference>
<sequence length="176" mass="20866">MKYTLTFLTIVLMITSCNVENSKTNNIVDKFTWEVQLAGYDYEKLDEKGEIRLEDFILEFEKFPWIEQIESRNKIQEGCSPSLFVNDHKSSTCLWVSMTGDKKEYVYLIGYVYKKTVKDYYGPGNPKEINWVEIYLTDDAELVKRCYNLFFHRETAKLVKRLKKLEMYGEAESLQQ</sequence>
<accession>A0A645FT88</accession>
<name>A0A645FT88_9ZZZZ</name>
<organism evidence="1">
    <name type="scientific">bioreactor metagenome</name>
    <dbReference type="NCBI Taxonomy" id="1076179"/>
    <lineage>
        <taxon>unclassified sequences</taxon>
        <taxon>metagenomes</taxon>
        <taxon>ecological metagenomes</taxon>
    </lineage>
</organism>
<protein>
    <submittedName>
        <fullName evidence="1">Uncharacterized protein</fullName>
    </submittedName>
</protein>
<evidence type="ECO:0000313" key="1">
    <source>
        <dbReference type="EMBL" id="MPN16862.1"/>
    </source>
</evidence>
<proteinExistence type="predicted"/>
<reference evidence="1" key="1">
    <citation type="submission" date="2019-08" db="EMBL/GenBank/DDBJ databases">
        <authorList>
            <person name="Kucharzyk K."/>
            <person name="Murdoch R.W."/>
            <person name="Higgins S."/>
            <person name="Loffler F."/>
        </authorList>
    </citation>
    <scope>NUCLEOTIDE SEQUENCE</scope>
</reference>
<dbReference type="AlphaFoldDB" id="A0A645FT88"/>
<comment type="caution">
    <text evidence="1">The sequence shown here is derived from an EMBL/GenBank/DDBJ whole genome shotgun (WGS) entry which is preliminary data.</text>
</comment>